<reference evidence="1 2" key="1">
    <citation type="submission" date="2012-09" db="EMBL/GenBank/DDBJ databases">
        <title>The Genome Sequence of Bacteroides oleiciplenus YIT 12058.</title>
        <authorList>
            <consortium name="The Broad Institute Genome Sequencing Platform"/>
            <person name="Earl A."/>
            <person name="Ward D."/>
            <person name="Feldgarden M."/>
            <person name="Gevers D."/>
            <person name="Morotomi M."/>
            <person name="Walker B."/>
            <person name="Young S.K."/>
            <person name="Zeng Q."/>
            <person name="Gargeya S."/>
            <person name="Fitzgerald M."/>
            <person name="Haas B."/>
            <person name="Abouelleil A."/>
            <person name="Alvarado L."/>
            <person name="Arachchi H.M."/>
            <person name="Berlin A.M."/>
            <person name="Chapman S.B."/>
            <person name="Goldberg J."/>
            <person name="Griggs A."/>
            <person name="Gujja S."/>
            <person name="Hansen M."/>
            <person name="Howarth C."/>
            <person name="Imamovic A."/>
            <person name="Larimer J."/>
            <person name="McCowen C."/>
            <person name="Montmayeur A."/>
            <person name="Murphy C."/>
            <person name="Neiman D."/>
            <person name="Pearson M."/>
            <person name="Priest M."/>
            <person name="Roberts A."/>
            <person name="Saif S."/>
            <person name="Shea T."/>
            <person name="Sisk P."/>
            <person name="Sykes S."/>
            <person name="Wortman J."/>
            <person name="Nusbaum C."/>
            <person name="Birren B."/>
        </authorList>
    </citation>
    <scope>NUCLEOTIDE SEQUENCE [LARGE SCALE GENOMIC DNA]</scope>
    <source>
        <strain evidence="1 2">YIT 12058</strain>
    </source>
</reference>
<dbReference type="HOGENOM" id="CLU_727326_0_0_10"/>
<dbReference type="EMBL" id="ADLF01000005">
    <property type="protein sequence ID" value="EKU91610.1"/>
    <property type="molecule type" value="Genomic_DNA"/>
</dbReference>
<gene>
    <name evidence="1" type="ORF">HMPREF9447_01324</name>
</gene>
<dbReference type="PANTHER" id="PTHR32305">
    <property type="match status" value="1"/>
</dbReference>
<comment type="caution">
    <text evidence="1">The sequence shown here is derived from an EMBL/GenBank/DDBJ whole genome shotgun (WGS) entry which is preliminary data.</text>
</comment>
<organism evidence="1 2">
    <name type="scientific">Bacteroides oleiciplenus YIT 12058</name>
    <dbReference type="NCBI Taxonomy" id="742727"/>
    <lineage>
        <taxon>Bacteria</taxon>
        <taxon>Pseudomonadati</taxon>
        <taxon>Bacteroidota</taxon>
        <taxon>Bacteroidia</taxon>
        <taxon>Bacteroidales</taxon>
        <taxon>Bacteroidaceae</taxon>
        <taxon>Bacteroides</taxon>
    </lineage>
</organism>
<name>K9ER02_9BACE</name>
<dbReference type="PATRIC" id="fig|742727.4.peg.1344"/>
<accession>K9ER02</accession>
<evidence type="ECO:0000313" key="1">
    <source>
        <dbReference type="EMBL" id="EKU91610.1"/>
    </source>
</evidence>
<dbReference type="Proteomes" id="UP000009872">
    <property type="component" value="Unassembled WGS sequence"/>
</dbReference>
<dbReference type="eggNOG" id="COG3209">
    <property type="taxonomic scope" value="Bacteria"/>
</dbReference>
<keyword evidence="2" id="KW-1185">Reference proteome</keyword>
<dbReference type="AlphaFoldDB" id="K9ER02"/>
<evidence type="ECO:0000313" key="2">
    <source>
        <dbReference type="Proteomes" id="UP000009872"/>
    </source>
</evidence>
<dbReference type="Gene3D" id="2.180.10.10">
    <property type="entry name" value="RHS repeat-associated core"/>
    <property type="match status" value="1"/>
</dbReference>
<dbReference type="PANTHER" id="PTHR32305:SF15">
    <property type="entry name" value="PROTEIN RHSA-RELATED"/>
    <property type="match status" value="1"/>
</dbReference>
<dbReference type="STRING" id="742727.HMPREF9447_01324"/>
<sequence>MLTDRLGSLMSLYNSGGIVQKFSYDAWGNRRHSLTGVALSSAELADANSITSCGYTGHEHIDEFGLINMNARIYDSKIGMFISVDPQAGNYPGTYPYTYCGGDPMNRVDPTGEDYWSTSDPNVIYEFWKHYNENKGISGYGFDGWYQMSNKEFLAAYEAYGADALTYNDQTATLYSYEGKVENGQVVIYGHKIELYKTLYQPIGENELQSTGEPPLPGLSAFKWVSLWKSAKNLFKAKSAIRSFRSIITFGQNENQVYHTFRHIDQLGLSRDVVTKTIMKDIAKKTTEIVEGKPFNQRIEIMGHRLQYTAYKLGNGKINIGRIHQIE</sequence>
<proteinExistence type="predicted"/>
<dbReference type="InterPro" id="IPR050708">
    <property type="entry name" value="T6SS_VgrG/RHS"/>
</dbReference>
<protein>
    <submittedName>
        <fullName evidence="1">RHS repeat-associated core domain-containing protein</fullName>
    </submittedName>
</protein>
<dbReference type="NCBIfam" id="TIGR03696">
    <property type="entry name" value="Rhs_assc_core"/>
    <property type="match status" value="1"/>
</dbReference>
<dbReference type="InterPro" id="IPR022385">
    <property type="entry name" value="Rhs_assc_core"/>
</dbReference>